<keyword evidence="4 12" id="KW-0032">Aminotransferase</keyword>
<dbReference type="Gene3D" id="3.40.640.10">
    <property type="entry name" value="Type I PLP-dependent aspartate aminotransferase-like (Major domain)"/>
    <property type="match status" value="1"/>
</dbReference>
<keyword evidence="7 12" id="KW-0663">Pyridoxal phosphate</keyword>
<feature type="binding site" evidence="12">
    <location>
        <position position="171"/>
    </location>
    <ligand>
        <name>pyridoxal 5'-phosphate</name>
        <dbReference type="ChEBI" id="CHEBI:597326"/>
    </ligand>
</feature>
<dbReference type="Proteomes" id="UP000058020">
    <property type="component" value="Chromosome"/>
</dbReference>
<evidence type="ECO:0000256" key="11">
    <source>
        <dbReference type="ARBA" id="ARBA00049007"/>
    </source>
</evidence>
<dbReference type="GO" id="GO:0008615">
    <property type="term" value="P:pyridoxine biosynthetic process"/>
    <property type="evidence" value="ECO:0007669"/>
    <property type="project" value="UniProtKB-UniRule"/>
</dbReference>
<evidence type="ECO:0000313" key="16">
    <source>
        <dbReference type="Proteomes" id="UP000058020"/>
    </source>
</evidence>
<dbReference type="PATRIC" id="fig|1705394.5.peg.1450"/>
<name>A0A0M4NUJ0_9GAMM</name>
<dbReference type="KEGG" id="tho:SP60_07260"/>
<dbReference type="GO" id="GO:0006564">
    <property type="term" value="P:L-serine biosynthetic process"/>
    <property type="evidence" value="ECO:0007669"/>
    <property type="project" value="UniProtKB-UniRule"/>
</dbReference>
<evidence type="ECO:0000256" key="8">
    <source>
        <dbReference type="ARBA" id="ARBA00023096"/>
    </source>
</evidence>
<keyword evidence="5 12" id="KW-0028">Amino-acid biosynthesis</keyword>
<evidence type="ECO:0000256" key="9">
    <source>
        <dbReference type="ARBA" id="ARBA00023299"/>
    </source>
</evidence>
<proteinExistence type="inferred from homology"/>
<dbReference type="EC" id="2.6.1.52" evidence="12"/>
<comment type="subcellular location">
    <subcellularLocation>
        <location evidence="12">Cytoplasm</location>
    </subcellularLocation>
</comment>
<comment type="similarity">
    <text evidence="3 12">Belongs to the class-V pyridoxal-phosphate-dependent aminotransferase family. SerC subfamily.</text>
</comment>
<reference evidence="15 16" key="1">
    <citation type="journal article" date="2015" name="Genome Announc.">
        <title>Genome Sequence of 'Candidatus Thioglobus autotrophica' Strain EF1, a Chemoautotroph from the SUP05 Clade of Marine Gammaproteobacteria.</title>
        <authorList>
            <person name="Shah V."/>
            <person name="Morris R.M."/>
        </authorList>
    </citation>
    <scope>NUCLEOTIDE SEQUENCE [LARGE SCALE GENOMIC DNA]</scope>
    <source>
        <strain evidence="15 16">EF1</strain>
    </source>
</reference>
<dbReference type="FunFam" id="3.40.640.10:FF:000010">
    <property type="entry name" value="Phosphoserine aminotransferase"/>
    <property type="match status" value="1"/>
</dbReference>
<comment type="pathway">
    <text evidence="2 12 13">Amino-acid biosynthesis; L-serine biosynthesis; L-serine from 3-phospho-D-glycerate: step 2/3.</text>
</comment>
<comment type="catalytic activity">
    <reaction evidence="11 12 13">
        <text>O-phospho-L-serine + 2-oxoglutarate = 3-phosphooxypyruvate + L-glutamate</text>
        <dbReference type="Rhea" id="RHEA:14329"/>
        <dbReference type="ChEBI" id="CHEBI:16810"/>
        <dbReference type="ChEBI" id="CHEBI:18110"/>
        <dbReference type="ChEBI" id="CHEBI:29985"/>
        <dbReference type="ChEBI" id="CHEBI:57524"/>
        <dbReference type="EC" id="2.6.1.52"/>
    </reaction>
</comment>
<evidence type="ECO:0000256" key="7">
    <source>
        <dbReference type="ARBA" id="ARBA00022898"/>
    </source>
</evidence>
<dbReference type="FunFam" id="3.90.1150.10:FF:000006">
    <property type="entry name" value="Phosphoserine aminotransferase"/>
    <property type="match status" value="1"/>
</dbReference>
<dbReference type="GO" id="GO:0030170">
    <property type="term" value="F:pyridoxal phosphate binding"/>
    <property type="evidence" value="ECO:0007669"/>
    <property type="project" value="UniProtKB-UniRule"/>
</dbReference>
<evidence type="ECO:0000256" key="12">
    <source>
        <dbReference type="HAMAP-Rule" id="MF_00160"/>
    </source>
</evidence>
<dbReference type="UniPathway" id="UPA00244">
    <property type="reaction ID" value="UER00311"/>
</dbReference>
<dbReference type="PANTHER" id="PTHR43247:SF1">
    <property type="entry name" value="PHOSPHOSERINE AMINOTRANSFERASE"/>
    <property type="match status" value="1"/>
</dbReference>
<dbReference type="NCBIfam" id="NF003764">
    <property type="entry name" value="PRK05355.1"/>
    <property type="match status" value="1"/>
</dbReference>
<comment type="subunit">
    <text evidence="12">Homodimer.</text>
</comment>
<dbReference type="EMBL" id="CP010552">
    <property type="protein sequence ID" value="ALE53007.1"/>
    <property type="molecule type" value="Genomic_DNA"/>
</dbReference>
<feature type="binding site" evidence="12">
    <location>
        <position position="194"/>
    </location>
    <ligand>
        <name>pyridoxal 5'-phosphate</name>
        <dbReference type="ChEBI" id="CHEBI:597326"/>
    </ligand>
</feature>
<dbReference type="InterPro" id="IPR015424">
    <property type="entry name" value="PyrdxlP-dep_Trfase"/>
</dbReference>
<dbReference type="AlphaFoldDB" id="A0A0M4NUJ0"/>
<evidence type="ECO:0000256" key="6">
    <source>
        <dbReference type="ARBA" id="ARBA00022679"/>
    </source>
</evidence>
<dbReference type="InterPro" id="IPR015422">
    <property type="entry name" value="PyrdxlP-dep_Trfase_small"/>
</dbReference>
<keyword evidence="6 12" id="KW-0808">Transferase</keyword>
<accession>A0A0M4NUJ0</accession>
<comment type="catalytic activity">
    <reaction evidence="10 12">
        <text>4-(phosphooxy)-L-threonine + 2-oxoglutarate = (R)-3-hydroxy-2-oxo-4-phosphooxybutanoate + L-glutamate</text>
        <dbReference type="Rhea" id="RHEA:16573"/>
        <dbReference type="ChEBI" id="CHEBI:16810"/>
        <dbReference type="ChEBI" id="CHEBI:29985"/>
        <dbReference type="ChEBI" id="CHEBI:58452"/>
        <dbReference type="ChEBI" id="CHEBI:58538"/>
        <dbReference type="EC" id="2.6.1.52"/>
    </reaction>
</comment>
<dbReference type="Gene3D" id="3.90.1150.10">
    <property type="entry name" value="Aspartate Aminotransferase, domain 1"/>
    <property type="match status" value="1"/>
</dbReference>
<dbReference type="PROSITE" id="PS00595">
    <property type="entry name" value="AA_TRANSFER_CLASS_5"/>
    <property type="match status" value="1"/>
</dbReference>
<evidence type="ECO:0000259" key="14">
    <source>
        <dbReference type="Pfam" id="PF00266"/>
    </source>
</evidence>
<dbReference type="Pfam" id="PF00266">
    <property type="entry name" value="Aminotran_5"/>
    <property type="match status" value="1"/>
</dbReference>
<evidence type="ECO:0000256" key="1">
    <source>
        <dbReference type="ARBA" id="ARBA00004915"/>
    </source>
</evidence>
<dbReference type="UniPathway" id="UPA00135">
    <property type="reaction ID" value="UER00197"/>
</dbReference>
<feature type="binding site" evidence="12">
    <location>
        <begin position="236"/>
        <end position="237"/>
    </location>
    <ligand>
        <name>pyridoxal 5'-phosphate</name>
        <dbReference type="ChEBI" id="CHEBI:597326"/>
    </ligand>
</feature>
<evidence type="ECO:0000256" key="13">
    <source>
        <dbReference type="RuleBase" id="RU004505"/>
    </source>
</evidence>
<feature type="binding site" evidence="12">
    <location>
        <position position="152"/>
    </location>
    <ligand>
        <name>pyridoxal 5'-phosphate</name>
        <dbReference type="ChEBI" id="CHEBI:597326"/>
    </ligand>
</feature>
<feature type="binding site" evidence="12">
    <location>
        <position position="102"/>
    </location>
    <ligand>
        <name>pyridoxal 5'-phosphate</name>
        <dbReference type="ChEBI" id="CHEBI:597326"/>
    </ligand>
</feature>
<dbReference type="InterPro" id="IPR000192">
    <property type="entry name" value="Aminotrans_V_dom"/>
</dbReference>
<feature type="binding site" evidence="12">
    <location>
        <begin position="76"/>
        <end position="77"/>
    </location>
    <ligand>
        <name>pyridoxal 5'-phosphate</name>
        <dbReference type="ChEBI" id="CHEBI:597326"/>
    </ligand>
</feature>
<dbReference type="PIRSF" id="PIRSF000525">
    <property type="entry name" value="SerC"/>
    <property type="match status" value="1"/>
</dbReference>
<dbReference type="InterPro" id="IPR022278">
    <property type="entry name" value="Pser_aminoTfrase"/>
</dbReference>
<feature type="domain" description="Aminotransferase class V" evidence="14">
    <location>
        <begin position="4"/>
        <end position="347"/>
    </location>
</feature>
<dbReference type="InterPro" id="IPR015421">
    <property type="entry name" value="PyrdxlP-dep_Trfase_major"/>
</dbReference>
<feature type="binding site" evidence="12">
    <location>
        <position position="42"/>
    </location>
    <ligand>
        <name>L-glutamate</name>
        <dbReference type="ChEBI" id="CHEBI:29985"/>
    </ligand>
</feature>
<evidence type="ECO:0000256" key="4">
    <source>
        <dbReference type="ARBA" id="ARBA00022576"/>
    </source>
</evidence>
<dbReference type="SUPFAM" id="SSF53383">
    <property type="entry name" value="PLP-dependent transferases"/>
    <property type="match status" value="1"/>
</dbReference>
<dbReference type="PANTHER" id="PTHR43247">
    <property type="entry name" value="PHOSPHOSERINE AMINOTRANSFERASE"/>
    <property type="match status" value="1"/>
</dbReference>
<dbReference type="RefSeq" id="WP_053951993.1">
    <property type="nucleotide sequence ID" value="NZ_CP010552.1"/>
</dbReference>
<keyword evidence="9 12" id="KW-0718">Serine biosynthesis</keyword>
<dbReference type="GO" id="GO:0005737">
    <property type="term" value="C:cytoplasm"/>
    <property type="evidence" value="ECO:0007669"/>
    <property type="project" value="UniProtKB-SubCell"/>
</dbReference>
<feature type="modified residue" description="N6-(pyridoxal phosphate)lysine" evidence="12">
    <location>
        <position position="195"/>
    </location>
</feature>
<comment type="caution">
    <text evidence="12">Lacks conserved residue(s) required for the propagation of feature annotation.</text>
</comment>
<comment type="pathway">
    <text evidence="1 12">Cofactor biosynthesis; pyridoxine 5'-phosphate biosynthesis; pyridoxine 5'-phosphate from D-erythrose 4-phosphate: step 3/5.</text>
</comment>
<dbReference type="GO" id="GO:0004648">
    <property type="term" value="F:O-phospho-L-serine:2-oxoglutarate aminotransferase activity"/>
    <property type="evidence" value="ECO:0007669"/>
    <property type="project" value="UniProtKB-UniRule"/>
</dbReference>
<evidence type="ECO:0000256" key="5">
    <source>
        <dbReference type="ARBA" id="ARBA00022605"/>
    </source>
</evidence>
<dbReference type="HAMAP" id="MF_00160">
    <property type="entry name" value="SerC_aminotrans_5"/>
    <property type="match status" value="1"/>
</dbReference>
<evidence type="ECO:0000256" key="3">
    <source>
        <dbReference type="ARBA" id="ARBA00006904"/>
    </source>
</evidence>
<gene>
    <name evidence="12" type="primary">serC</name>
    <name evidence="15" type="ORF">SP60_07260</name>
</gene>
<evidence type="ECO:0000313" key="15">
    <source>
        <dbReference type="EMBL" id="ALE53007.1"/>
    </source>
</evidence>
<dbReference type="OrthoDB" id="9809412at2"/>
<sequence length="359" mass="40038">MSEIYNFSAGPAMLPKPVLRQMQEELVEYGNAKASVMEISHRGVDFTALAQKAEQDLRELMNIPNNYKVLFLQGGASAQFSMVPINLLRGKTKANYANTGHWSVKAIAEARRYAEVNICTDSTANNFTDIEDFSDWQIDEQAAYLHYTPNETIAGLEFDYVPEVDMPLVADMSSAILSREIDVSKFGVIYAGAQKNIGISGLTIVIVREDLIGDVVAKQPVLFDYATQANNDSMYNTPATYPWYVAGRVFEWLKDQGGIGAIEAINKRKAQKLYQAIDASGFYSNPVNPKYRSWMNVPFILADDSLNQLFLEKSYNANLLTLKGHKSVGGMRASIYNAMPESGVDTLIEFMTDFEKQYG</sequence>
<dbReference type="STRING" id="1705394.SP60_07260"/>
<keyword evidence="12" id="KW-0963">Cytoplasm</keyword>
<dbReference type="InterPro" id="IPR020578">
    <property type="entry name" value="Aminotrans_V_PyrdxlP_BS"/>
</dbReference>
<keyword evidence="16" id="KW-1185">Reference proteome</keyword>
<comment type="function">
    <text evidence="12">Catalyzes the reversible conversion of 3-phosphohydroxypyruvate to phosphoserine and of 3-hydroxy-2-oxo-4-phosphonooxybutanoate to phosphohydroxythreonine.</text>
</comment>
<evidence type="ECO:0000256" key="2">
    <source>
        <dbReference type="ARBA" id="ARBA00005099"/>
    </source>
</evidence>
<evidence type="ECO:0000256" key="10">
    <source>
        <dbReference type="ARBA" id="ARBA00047630"/>
    </source>
</evidence>
<organism evidence="15 16">
    <name type="scientific">Candidatus Thioglobus autotrophicus</name>
    <dbReference type="NCBI Taxonomy" id="1705394"/>
    <lineage>
        <taxon>Bacteria</taxon>
        <taxon>Pseudomonadati</taxon>
        <taxon>Pseudomonadota</taxon>
        <taxon>Gammaproteobacteria</taxon>
        <taxon>Candidatus Pseudothioglobaceae</taxon>
        <taxon>Candidatus Thioglobus</taxon>
    </lineage>
</organism>
<protein>
    <recommendedName>
        <fullName evidence="12">Phosphoserine aminotransferase</fullName>
        <ecNumber evidence="12">2.6.1.52</ecNumber>
    </recommendedName>
    <alternativeName>
        <fullName evidence="12">Phosphohydroxythreonine aminotransferase</fullName>
        <shortName evidence="12">PSAT</shortName>
    </alternativeName>
</protein>
<comment type="cofactor">
    <cofactor evidence="12">
        <name>pyridoxal 5'-phosphate</name>
        <dbReference type="ChEBI" id="CHEBI:597326"/>
    </cofactor>
    <text evidence="12">Binds 1 pyridoxal phosphate per subunit.</text>
</comment>
<keyword evidence="8 12" id="KW-0664">Pyridoxine biosynthesis</keyword>
<dbReference type="NCBIfam" id="TIGR01364">
    <property type="entry name" value="serC_1"/>
    <property type="match status" value="1"/>
</dbReference>